<reference evidence="3 4" key="1">
    <citation type="submission" date="2020-08" db="EMBL/GenBank/DDBJ databases">
        <title>Genomic Encyclopedia of Type Strains, Phase III (KMG-III): the genomes of soil and plant-associated and newly described type strains.</title>
        <authorList>
            <person name="Whitman W."/>
        </authorList>
    </citation>
    <scope>NUCLEOTIDE SEQUENCE [LARGE SCALE GENOMIC DNA]</scope>
    <source>
        <strain evidence="3 4">CECT 8803</strain>
    </source>
</reference>
<accession>A0A839STZ6</accession>
<dbReference type="GO" id="GO:0032259">
    <property type="term" value="P:methylation"/>
    <property type="evidence" value="ECO:0007669"/>
    <property type="project" value="UniProtKB-KW"/>
</dbReference>
<dbReference type="Gene3D" id="3.40.50.150">
    <property type="entry name" value="Vaccinia Virus protein VP39"/>
    <property type="match status" value="1"/>
</dbReference>
<dbReference type="RefSeq" id="WP_183416789.1">
    <property type="nucleotide sequence ID" value="NZ_JACHXA010000006.1"/>
</dbReference>
<dbReference type="PANTHER" id="PTHR43648:SF1">
    <property type="entry name" value="ELECTRON TRANSFER FLAVOPROTEIN BETA SUBUNIT LYSINE METHYLTRANSFERASE"/>
    <property type="match status" value="1"/>
</dbReference>
<comment type="caution">
    <text evidence="3">The sequence shown here is derived from an EMBL/GenBank/DDBJ whole genome shotgun (WGS) entry which is preliminary data.</text>
</comment>
<dbReference type="AlphaFoldDB" id="A0A839STZ6"/>
<dbReference type="Proteomes" id="UP000581135">
    <property type="component" value="Unassembled WGS sequence"/>
</dbReference>
<gene>
    <name evidence="3" type="ORF">FHR98_002265</name>
</gene>
<name>A0A839STZ6_9PROT</name>
<dbReference type="EMBL" id="JACHXA010000006">
    <property type="protein sequence ID" value="MBB3065962.1"/>
    <property type="molecule type" value="Genomic_DNA"/>
</dbReference>
<proteinExistence type="predicted"/>
<dbReference type="GO" id="GO:0016279">
    <property type="term" value="F:protein-lysine N-methyltransferase activity"/>
    <property type="evidence" value="ECO:0007669"/>
    <property type="project" value="TreeGrafter"/>
</dbReference>
<evidence type="ECO:0000256" key="1">
    <source>
        <dbReference type="ARBA" id="ARBA00022603"/>
    </source>
</evidence>
<evidence type="ECO:0000313" key="4">
    <source>
        <dbReference type="Proteomes" id="UP000581135"/>
    </source>
</evidence>
<dbReference type="PANTHER" id="PTHR43648">
    <property type="entry name" value="ELECTRON TRANSFER FLAVOPROTEIN BETA SUBUNIT LYSINE METHYLTRANSFERASE"/>
    <property type="match status" value="1"/>
</dbReference>
<evidence type="ECO:0000256" key="2">
    <source>
        <dbReference type="ARBA" id="ARBA00022679"/>
    </source>
</evidence>
<dbReference type="InterPro" id="IPR029063">
    <property type="entry name" value="SAM-dependent_MTases_sf"/>
</dbReference>
<keyword evidence="4" id="KW-1185">Reference proteome</keyword>
<keyword evidence="1" id="KW-0489">Methyltransferase</keyword>
<keyword evidence="2" id="KW-0808">Transferase</keyword>
<dbReference type="Pfam" id="PF06325">
    <property type="entry name" value="PrmA"/>
    <property type="match status" value="1"/>
</dbReference>
<sequence length="220" mass="23280">MSAQAPRAFVLANTILEAPALLPELRLHLASEVLPLWQASEIALEAEGVPPPFWAFAWAGGQGLARHILDHPEIVKGRNVLDFASGSGVVAIAACMAGARHVTANDIDPFALAAITLNAAANDVGLTVISDDLVGRIDPAWAVVLAGDICYEQAPAARFFAWLQALASAGAVVLLGDPGRSYLPKTGLERVNTYAVQTTRELEDSDLRNAVVWRVLPAES</sequence>
<dbReference type="InterPro" id="IPR050078">
    <property type="entry name" value="Ribosomal_L11_MeTrfase_PrmA"/>
</dbReference>
<evidence type="ECO:0000313" key="3">
    <source>
        <dbReference type="EMBL" id="MBB3065962.1"/>
    </source>
</evidence>
<organism evidence="3 4">
    <name type="scientific">Limibacillus halophilus</name>
    <dbReference type="NCBI Taxonomy" id="1579333"/>
    <lineage>
        <taxon>Bacteria</taxon>
        <taxon>Pseudomonadati</taxon>
        <taxon>Pseudomonadota</taxon>
        <taxon>Alphaproteobacteria</taxon>
        <taxon>Rhodospirillales</taxon>
        <taxon>Rhodovibrionaceae</taxon>
        <taxon>Limibacillus</taxon>
    </lineage>
</organism>
<protein>
    <submittedName>
        <fullName evidence="3">Putative nicotinamide N-methyase</fullName>
    </submittedName>
</protein>
<dbReference type="SUPFAM" id="SSF53335">
    <property type="entry name" value="S-adenosyl-L-methionine-dependent methyltransferases"/>
    <property type="match status" value="1"/>
</dbReference>